<comment type="caution">
    <text evidence="1">The sequence shown here is derived from an EMBL/GenBank/DDBJ whole genome shotgun (WGS) entry which is preliminary data.</text>
</comment>
<accession>A0A923KMX0</accession>
<gene>
    <name evidence="1" type="ORF">H8K36_18305</name>
</gene>
<reference evidence="1" key="1">
    <citation type="submission" date="2020-08" db="EMBL/GenBank/DDBJ databases">
        <title>Novel species isolated from subtropical streams in China.</title>
        <authorList>
            <person name="Lu H."/>
        </authorList>
    </citation>
    <scope>NUCLEOTIDE SEQUENCE</scope>
    <source>
        <strain evidence="1">LX22W</strain>
    </source>
</reference>
<sequence length="148" mass="16427">MITSAILFLTLASTPSPNTNRDSTIKEIGVSKIVQAMIGRDKEPENINYSIQVKTDDAADKEKFCALIKSEIELTCAPSKPSVAKVNGKTHDTPQKLITLIEKIETEFSRKGKWKAKVHTGITQQFLTMEVDFARQTVNSESKETNAK</sequence>
<evidence type="ECO:0000313" key="1">
    <source>
        <dbReference type="EMBL" id="MBC3883350.1"/>
    </source>
</evidence>
<protein>
    <submittedName>
        <fullName evidence="1">Uncharacterized protein</fullName>
    </submittedName>
</protein>
<name>A0A923KMX0_9BURK</name>
<dbReference type="Proteomes" id="UP000627446">
    <property type="component" value="Unassembled WGS sequence"/>
</dbReference>
<proteinExistence type="predicted"/>
<organism evidence="1 2">
    <name type="scientific">Undibacterium nitidum</name>
    <dbReference type="NCBI Taxonomy" id="2762298"/>
    <lineage>
        <taxon>Bacteria</taxon>
        <taxon>Pseudomonadati</taxon>
        <taxon>Pseudomonadota</taxon>
        <taxon>Betaproteobacteria</taxon>
        <taxon>Burkholderiales</taxon>
        <taxon>Oxalobacteraceae</taxon>
        <taxon>Undibacterium</taxon>
    </lineage>
</organism>
<dbReference type="RefSeq" id="WP_186917970.1">
    <property type="nucleotide sequence ID" value="NZ_JACOFZ010000013.1"/>
</dbReference>
<evidence type="ECO:0000313" key="2">
    <source>
        <dbReference type="Proteomes" id="UP000627446"/>
    </source>
</evidence>
<dbReference type="AlphaFoldDB" id="A0A923KMX0"/>
<keyword evidence="2" id="KW-1185">Reference proteome</keyword>
<dbReference type="EMBL" id="JACOFZ010000013">
    <property type="protein sequence ID" value="MBC3883350.1"/>
    <property type="molecule type" value="Genomic_DNA"/>
</dbReference>